<name>A0A2X2UFC5_9FIRM</name>
<evidence type="ECO:0000256" key="1">
    <source>
        <dbReference type="SAM" id="Coils"/>
    </source>
</evidence>
<reference evidence="2 3" key="1">
    <citation type="submission" date="2018-06" db="EMBL/GenBank/DDBJ databases">
        <authorList>
            <consortium name="Pathogen Informatics"/>
            <person name="Doyle S."/>
        </authorList>
    </citation>
    <scope>NUCLEOTIDE SEQUENCE [LARGE SCALE GENOMIC DNA]</scope>
    <source>
        <strain evidence="2 3">NCTC11224</strain>
    </source>
</reference>
<dbReference type="Proteomes" id="UP000251853">
    <property type="component" value="Unassembled WGS sequence"/>
</dbReference>
<keyword evidence="1" id="KW-0175">Coiled coil</keyword>
<evidence type="ECO:0000313" key="2">
    <source>
        <dbReference type="EMBL" id="SQB15008.1"/>
    </source>
</evidence>
<proteinExistence type="predicted"/>
<organism evidence="2 3">
    <name type="scientific">Enterocloster clostridioformis</name>
    <dbReference type="NCBI Taxonomy" id="1531"/>
    <lineage>
        <taxon>Bacteria</taxon>
        <taxon>Bacillati</taxon>
        <taxon>Bacillota</taxon>
        <taxon>Clostridia</taxon>
        <taxon>Lachnospirales</taxon>
        <taxon>Lachnospiraceae</taxon>
        <taxon>Enterocloster</taxon>
    </lineage>
</organism>
<protein>
    <submittedName>
        <fullName evidence="2">Uncharacterized protein</fullName>
    </submittedName>
</protein>
<dbReference type="AlphaFoldDB" id="A0A2X2UFC5"/>
<feature type="coiled-coil region" evidence="1">
    <location>
        <begin position="94"/>
        <end position="152"/>
    </location>
</feature>
<gene>
    <name evidence="2" type="ORF">NCTC11224_04062</name>
</gene>
<keyword evidence="3" id="KW-1185">Reference proteome</keyword>
<dbReference type="EMBL" id="UAVW01000016">
    <property type="protein sequence ID" value="SQB15008.1"/>
    <property type="molecule type" value="Genomic_DNA"/>
</dbReference>
<accession>A0A2X2UFC5</accession>
<sequence>MIRAIMKEEIAESQEHILTEVNKKLDTRLTGTQEHILTEVDKKLDTRLTGTQEHILTEVDKKLDTRLTGTQEHILTEIDRRLDTRFTESENLILGELDRVQDNLTERLDTMKRRLDEMTEYYRIKKLDDINGAMLLKMIQEVEKRVEALEAKTA</sequence>
<evidence type="ECO:0000313" key="3">
    <source>
        <dbReference type="Proteomes" id="UP000251853"/>
    </source>
</evidence>